<dbReference type="VEuPathDB" id="FungiDB:CJI96_0002190"/>
<feature type="compositionally biased region" description="Basic and acidic residues" evidence="2">
    <location>
        <begin position="692"/>
        <end position="726"/>
    </location>
</feature>
<name>A0A2H0ZN33_CANAR</name>
<feature type="region of interest" description="Disordered" evidence="2">
    <location>
        <begin position="179"/>
        <end position="455"/>
    </location>
</feature>
<evidence type="ECO:0000256" key="1">
    <source>
        <dbReference type="SAM" id="Coils"/>
    </source>
</evidence>
<dbReference type="VEuPathDB" id="FungiDB:CJJ09_000448"/>
<dbReference type="STRING" id="498019.A0A2H0ZN33"/>
<dbReference type="VEuPathDB" id="FungiDB:QG37_04877"/>
<sequence length="854" mass="97087">MSSTAPESSLSRDERLALARKKFEEARKKLPKLPGSETTSKQLHKTIEEQAATIEKLRNENNDLKTVNSDLKERIKALEQKLGTQANTEQPVEDSSKLSKIDDLLDDDLLDDEYSHFPHNGLETSGLHDLGAPRPASSRSEVLRTFSNHSEADEKAFEDFDKQIDAGLSDIVSSIVGRVSTEQPELAPSETPSVEPSQAESVNVSDAEKAGGGKTEIAVDHSIEKQASKTDDVGPDPYDLTKITDSSVDETKEPKEKLVEASALEGNDGHQFAPSKPNLDEMDLGPIDDLDDNEEGAAAHVPDNTPMEENKNSNEENEGENDVQSKLDKLDLGPIDDEHVGITNEASENPLSKEIESNITENLGTLDKNNETAPHEEPVKDREAEEVKNEADEKDRLEAEQVQRIEQERGERERVEAEKSEEERRKAEKAEQERLVEEKAEQERQEQAEQERLEQERLEQEILEKEKLEQERLEQERFEQERLEQERLEQERLEQERLEQERLEQQKLEQERLERERLEIERFEKEKLEKQKLAQERLEQERLEQGRLENERLEQERVQQDQERLEKEIAEKETLASERAEQEGIGKERLEEERLDGLPKNEADKGIAEGENLTYEKDELDKVEELLAREETQNLKQKEDGLEEIAIEDDLLGDQDLDIKGIGQEDAKAEETQPVTKLDDLDLNEDVDSGDFMDRVKGREAPVIEKDQTDSNVEHSTTKSSEKANPDEEAFAKGLESFLGDVSLSQHSDAQKGAETIDIDSSLSEKPDIKDIDLNEFDKELEEFTRNAPVSQETGKGVSDVAECPNEFATEEQRVLAMFSSDSADFKERLMIWKGWQVDMTSWTSQGFPPKVAL</sequence>
<dbReference type="EMBL" id="PEKT02000007">
    <property type="protein sequence ID" value="PIS52045.1"/>
    <property type="molecule type" value="Genomic_DNA"/>
</dbReference>
<dbReference type="VEuPathDB" id="FungiDB:CJJ07_002655"/>
<feature type="region of interest" description="Disordered" evidence="2">
    <location>
        <begin position="662"/>
        <end position="729"/>
    </location>
</feature>
<feature type="compositionally biased region" description="Acidic residues" evidence="2">
    <location>
        <begin position="280"/>
        <end position="295"/>
    </location>
</feature>
<dbReference type="VEuPathDB" id="FungiDB:B9J08_003656"/>
<feature type="region of interest" description="Disordered" evidence="2">
    <location>
        <begin position="23"/>
        <end position="47"/>
    </location>
</feature>
<dbReference type="VEuPathDB" id="FungiDB:CJI97_003731"/>
<proteinExistence type="predicted"/>
<reference evidence="4" key="3">
    <citation type="submission" date="2021-06" db="EMBL/GenBank/DDBJ databases">
        <title>Candida auris outbreak in lebanese hospital.</title>
        <authorList>
            <person name="Finianos M."/>
        </authorList>
    </citation>
    <scope>NUCLEOTIDE SEQUENCE</scope>
    <source>
        <strain evidence="4">CA7LBN</strain>
    </source>
</reference>
<feature type="region of interest" description="Disordered" evidence="2">
    <location>
        <begin position="79"/>
        <end position="140"/>
    </location>
</feature>
<feature type="compositionally biased region" description="Basic and acidic residues" evidence="2">
    <location>
        <begin position="662"/>
        <end position="671"/>
    </location>
</feature>
<feature type="coiled-coil region" evidence="1">
    <location>
        <begin position="613"/>
        <end position="648"/>
    </location>
</feature>
<dbReference type="OMA" id="MEDENDH"/>
<feature type="region of interest" description="Disordered" evidence="2">
    <location>
        <begin position="544"/>
        <end position="613"/>
    </location>
</feature>
<feature type="compositionally biased region" description="Polar residues" evidence="2">
    <location>
        <begin position="190"/>
        <end position="204"/>
    </location>
</feature>
<feature type="region of interest" description="Disordered" evidence="2">
    <location>
        <begin position="742"/>
        <end position="764"/>
    </location>
</feature>
<dbReference type="AlphaFoldDB" id="A0A2H0ZN33"/>
<dbReference type="Proteomes" id="UP000825438">
    <property type="component" value="Chromosome I"/>
</dbReference>
<reference evidence="3" key="1">
    <citation type="journal article" date="2017" name="Clin. Infect. Dis.">
        <title>Simultaneous emergence of multidrug-resistant Candida auris on 3 continents confirmed by whole-genome sequencing and epidemiological analyses.</title>
        <authorList>
            <person name="Lockhart S.R."/>
            <person name="Etienne K.A."/>
            <person name="Vallabhaneni S."/>
            <person name="Farooqi J."/>
            <person name="Chowdhary A."/>
            <person name="Govender N.P."/>
            <person name="Colombo A.L."/>
            <person name="Calvo B."/>
            <person name="Cuomo C.A."/>
            <person name="Desjardins C.A."/>
            <person name="Berkow E.L."/>
            <person name="Castanheira M."/>
            <person name="Magobo R.E."/>
            <person name="Jabeen K."/>
            <person name="Asghar R.J."/>
            <person name="Meis J.F."/>
            <person name="Jackson B."/>
            <person name="Chiller T."/>
            <person name="Litvintseva A.P."/>
        </authorList>
    </citation>
    <scope>NUCLEOTIDE SEQUENCE [LARGE SCALE GENOMIC DNA]</scope>
    <source>
        <strain evidence="3">B8441</strain>
    </source>
</reference>
<dbReference type="EMBL" id="CP076749">
    <property type="protein sequence ID" value="QWW21643.1"/>
    <property type="molecule type" value="Genomic_DNA"/>
</dbReference>
<accession>A0A2H0ZN33</accession>
<feature type="compositionally biased region" description="Acidic residues" evidence="2">
    <location>
        <begin position="681"/>
        <end position="691"/>
    </location>
</feature>
<feature type="compositionally biased region" description="Basic and acidic residues" evidence="2">
    <location>
        <begin position="249"/>
        <end position="259"/>
    </location>
</feature>
<reference evidence="3" key="2">
    <citation type="submission" date="2017-11" db="EMBL/GenBank/DDBJ databases">
        <title>Candida auris genome assembly and annotation.</title>
        <authorList>
            <person name="Munoz J.F."/>
            <person name="Gade L.G."/>
            <person name="Chow N.A."/>
            <person name="Litvintseva A.P."/>
            <person name="Loparev V.N."/>
            <person name="Cuomo C.A."/>
        </authorList>
    </citation>
    <scope>NUCLEOTIDE SEQUENCE</scope>
    <source>
        <strain evidence="3">B8441</strain>
    </source>
</reference>
<dbReference type="PANTHER" id="PTHR46563">
    <property type="entry name" value="RING-TYPE DOMAIN-CONTAINING PROTEIN"/>
    <property type="match status" value="1"/>
</dbReference>
<dbReference type="PANTHER" id="PTHR46563:SF4">
    <property type="entry name" value="ASPARTYL_ASPARAGINYL BETA-HYDROXYLASE ISOFORM X1"/>
    <property type="match status" value="1"/>
</dbReference>
<gene>
    <name evidence="3" type="ORF">B9J08_003656</name>
    <name evidence="4" type="ORF">CA7LBN_000389</name>
</gene>
<evidence type="ECO:0000313" key="3">
    <source>
        <dbReference type="EMBL" id="PIS52045.1"/>
    </source>
</evidence>
<protein>
    <submittedName>
        <fullName evidence="3">Uncharacterized protein</fullName>
    </submittedName>
</protein>
<feature type="compositionally biased region" description="Basic and acidic residues" evidence="2">
    <location>
        <begin position="206"/>
        <end position="232"/>
    </location>
</feature>
<evidence type="ECO:0000256" key="2">
    <source>
        <dbReference type="SAM" id="MobiDB-lite"/>
    </source>
</evidence>
<organism evidence="3">
    <name type="scientific">Candidozyma auris</name>
    <name type="common">Yeast</name>
    <name type="synonym">Candida auris</name>
    <dbReference type="NCBI Taxonomy" id="498019"/>
    <lineage>
        <taxon>Eukaryota</taxon>
        <taxon>Fungi</taxon>
        <taxon>Dikarya</taxon>
        <taxon>Ascomycota</taxon>
        <taxon>Saccharomycotina</taxon>
        <taxon>Pichiomycetes</taxon>
        <taxon>Metschnikowiaceae</taxon>
        <taxon>Candidozyma</taxon>
    </lineage>
</organism>
<keyword evidence="1" id="KW-0175">Coiled coil</keyword>
<feature type="compositionally biased region" description="Basic and acidic residues" evidence="2">
    <location>
        <begin position="323"/>
        <end position="340"/>
    </location>
</feature>
<evidence type="ECO:0000313" key="4">
    <source>
        <dbReference type="EMBL" id="QWW21643.1"/>
    </source>
</evidence>
<feature type="compositionally biased region" description="Basic and acidic residues" evidence="2">
    <location>
        <begin position="368"/>
        <end position="455"/>
    </location>
</feature>
<feature type="compositionally biased region" description="Basic and acidic residues" evidence="2">
    <location>
        <begin position="94"/>
        <end position="103"/>
    </location>
</feature>